<dbReference type="InterPro" id="IPR036770">
    <property type="entry name" value="Ankyrin_rpt-contain_sf"/>
</dbReference>
<dbReference type="GeneID" id="85338425"/>
<dbReference type="PANTHER" id="PTHR24201">
    <property type="entry name" value="ANK_REP_REGION DOMAIN-CONTAINING PROTEIN"/>
    <property type="match status" value="1"/>
</dbReference>
<keyword evidence="2" id="KW-0040">ANK repeat</keyword>
<keyword evidence="4" id="KW-1185">Reference proteome</keyword>
<gene>
    <name evidence="3" type="ORF">CCOS01_06710</name>
</gene>
<evidence type="ECO:0000256" key="1">
    <source>
        <dbReference type="ARBA" id="ARBA00022737"/>
    </source>
</evidence>
<sequence length="391" mass="43475">MAPATFDNSAVVRMLLRAGSNINCRDNNGATPMAEACARGNSFAISALMERDPDIFVRDYGGRNVVHYLFVNREAGERNNTRPALFIKLIRMGVSPWEVDKLGCSALHLAMHNNCVTPFLLNGDVQIQDERPIPWSTLPLNPDAVNAACLTTAFRLYRRKLSTEKFRTLLNLEVVGPRNPLCFAASTGQLQALENILSLGSLIDFEGCPEGSALMAASSAGVLESVIYLVRHGASISFQGNHNFRSAVKLAATSPRVLRWLLVDRFTDQKKLDQSCHASTSPSTDYQPWSGIQKAEMIISGRWERQPHESSQQYWARLSNMTEDFRGKFLPPNSGKTTRRQSKLVPSESVKIAAGGYFVPYDASVGERVTRKSKWSELGLEVRECLERFCL</sequence>
<name>A0AAI9Z015_9PEZI</name>
<dbReference type="GO" id="GO:0005634">
    <property type="term" value="C:nucleus"/>
    <property type="evidence" value="ECO:0007669"/>
    <property type="project" value="TreeGrafter"/>
</dbReference>
<dbReference type="PANTHER" id="PTHR24201:SF2">
    <property type="entry name" value="ANKYRIN REPEAT DOMAIN-CONTAINING PROTEIN 42"/>
    <property type="match status" value="1"/>
</dbReference>
<dbReference type="RefSeq" id="XP_060314578.1">
    <property type="nucleotide sequence ID" value="XM_060454878.1"/>
</dbReference>
<evidence type="ECO:0000256" key="2">
    <source>
        <dbReference type="ARBA" id="ARBA00023043"/>
    </source>
</evidence>
<keyword evidence="1" id="KW-0677">Repeat</keyword>
<dbReference type="AlphaFoldDB" id="A0AAI9Z015"/>
<accession>A0AAI9Z015</accession>
<dbReference type="Gene3D" id="1.25.40.20">
    <property type="entry name" value="Ankyrin repeat-containing domain"/>
    <property type="match status" value="2"/>
</dbReference>
<proteinExistence type="predicted"/>
<dbReference type="EMBL" id="MOOE01000006">
    <property type="protein sequence ID" value="KAK1528876.1"/>
    <property type="molecule type" value="Genomic_DNA"/>
</dbReference>
<dbReference type="SUPFAM" id="SSF48403">
    <property type="entry name" value="Ankyrin repeat"/>
    <property type="match status" value="2"/>
</dbReference>
<comment type="caution">
    <text evidence="3">The sequence shown here is derived from an EMBL/GenBank/DDBJ whole genome shotgun (WGS) entry which is preliminary data.</text>
</comment>
<dbReference type="Proteomes" id="UP001240678">
    <property type="component" value="Unassembled WGS sequence"/>
</dbReference>
<evidence type="ECO:0000313" key="3">
    <source>
        <dbReference type="EMBL" id="KAK1528876.1"/>
    </source>
</evidence>
<dbReference type="Pfam" id="PF00023">
    <property type="entry name" value="Ank"/>
    <property type="match status" value="1"/>
</dbReference>
<evidence type="ECO:0000313" key="4">
    <source>
        <dbReference type="Proteomes" id="UP001240678"/>
    </source>
</evidence>
<reference evidence="3 4" key="1">
    <citation type="submission" date="2016-10" db="EMBL/GenBank/DDBJ databases">
        <title>The genome sequence of Colletotrichum fioriniae PJ7.</title>
        <authorList>
            <person name="Baroncelli R."/>
        </authorList>
    </citation>
    <scope>NUCLEOTIDE SEQUENCE [LARGE SCALE GENOMIC DNA]</scope>
    <source>
        <strain evidence="3 4">IMI 309622</strain>
    </source>
</reference>
<dbReference type="InterPro" id="IPR050776">
    <property type="entry name" value="Ank_Repeat/CDKN_Inhibitor"/>
</dbReference>
<organism evidence="3 4">
    <name type="scientific">Colletotrichum costaricense</name>
    <dbReference type="NCBI Taxonomy" id="1209916"/>
    <lineage>
        <taxon>Eukaryota</taxon>
        <taxon>Fungi</taxon>
        <taxon>Dikarya</taxon>
        <taxon>Ascomycota</taxon>
        <taxon>Pezizomycotina</taxon>
        <taxon>Sordariomycetes</taxon>
        <taxon>Hypocreomycetidae</taxon>
        <taxon>Glomerellales</taxon>
        <taxon>Glomerellaceae</taxon>
        <taxon>Colletotrichum</taxon>
        <taxon>Colletotrichum acutatum species complex</taxon>
    </lineage>
</organism>
<dbReference type="SMART" id="SM00248">
    <property type="entry name" value="ANK"/>
    <property type="match status" value="3"/>
</dbReference>
<protein>
    <submittedName>
        <fullName evidence="3">Ankyrin repeat protein</fullName>
    </submittedName>
</protein>
<dbReference type="InterPro" id="IPR002110">
    <property type="entry name" value="Ankyrin_rpt"/>
</dbReference>